<evidence type="ECO:0000256" key="4">
    <source>
        <dbReference type="ARBA" id="ARBA00022692"/>
    </source>
</evidence>
<evidence type="ECO:0000256" key="2">
    <source>
        <dbReference type="ARBA" id="ARBA00022448"/>
    </source>
</evidence>
<evidence type="ECO:0000313" key="13">
    <source>
        <dbReference type="EMBL" id="CAF0847922.1"/>
    </source>
</evidence>
<dbReference type="SUPFAM" id="SSF81324">
    <property type="entry name" value="Voltage-gated potassium channels"/>
    <property type="match status" value="1"/>
</dbReference>
<evidence type="ECO:0000256" key="1">
    <source>
        <dbReference type="ARBA" id="ARBA00004141"/>
    </source>
</evidence>
<keyword evidence="8" id="KW-0406">Ion transport</keyword>
<evidence type="ECO:0000256" key="7">
    <source>
        <dbReference type="ARBA" id="ARBA00022989"/>
    </source>
</evidence>
<keyword evidence="4 11" id="KW-0812">Transmembrane</keyword>
<dbReference type="EMBL" id="CAJNOC010001243">
    <property type="protein sequence ID" value="CAF0847922.1"/>
    <property type="molecule type" value="Genomic_DNA"/>
</dbReference>
<comment type="caution">
    <text evidence="13">The sequence shown here is derived from an EMBL/GenBank/DDBJ whole genome shotgun (WGS) entry which is preliminary data.</text>
</comment>
<dbReference type="GO" id="GO:0005249">
    <property type="term" value="F:voltage-gated potassium channel activity"/>
    <property type="evidence" value="ECO:0007669"/>
    <property type="project" value="InterPro"/>
</dbReference>
<accession>A0A813WAC1</accession>
<proteinExistence type="predicted"/>
<dbReference type="GO" id="GO:0008076">
    <property type="term" value="C:voltage-gated potassium channel complex"/>
    <property type="evidence" value="ECO:0007669"/>
    <property type="project" value="InterPro"/>
</dbReference>
<feature type="transmembrane region" description="Helical" evidence="11">
    <location>
        <begin position="28"/>
        <end position="59"/>
    </location>
</feature>
<feature type="domain" description="Ion transport" evidence="12">
    <location>
        <begin position="1"/>
        <end position="60"/>
    </location>
</feature>
<comment type="subcellular location">
    <subcellularLocation>
        <location evidence="1">Membrane</location>
        <topology evidence="1">Multi-pass membrane protein</topology>
    </subcellularLocation>
</comment>
<dbReference type="InterPro" id="IPR005821">
    <property type="entry name" value="Ion_trans_dom"/>
</dbReference>
<gene>
    <name evidence="13" type="ORF">OXX778_LOCUS8795</name>
</gene>
<keyword evidence="14" id="KW-1185">Reference proteome</keyword>
<dbReference type="AlphaFoldDB" id="A0A813WAC1"/>
<feature type="non-terminal residue" evidence="13">
    <location>
        <position position="1"/>
    </location>
</feature>
<organism evidence="13 14">
    <name type="scientific">Brachionus calyciflorus</name>
    <dbReference type="NCBI Taxonomy" id="104777"/>
    <lineage>
        <taxon>Eukaryota</taxon>
        <taxon>Metazoa</taxon>
        <taxon>Spiralia</taxon>
        <taxon>Gnathifera</taxon>
        <taxon>Rotifera</taxon>
        <taxon>Eurotatoria</taxon>
        <taxon>Monogononta</taxon>
        <taxon>Pseudotrocha</taxon>
        <taxon>Ploima</taxon>
        <taxon>Brachionidae</taxon>
        <taxon>Brachionus</taxon>
    </lineage>
</organism>
<keyword evidence="2" id="KW-0813">Transport</keyword>
<protein>
    <recommendedName>
        <fullName evidence="12">Ion transport domain-containing protein</fullName>
    </recommendedName>
</protein>
<evidence type="ECO:0000256" key="11">
    <source>
        <dbReference type="SAM" id="Phobius"/>
    </source>
</evidence>
<keyword evidence="3" id="KW-0633">Potassium transport</keyword>
<reference evidence="13" key="1">
    <citation type="submission" date="2021-02" db="EMBL/GenBank/DDBJ databases">
        <authorList>
            <person name="Nowell W R."/>
        </authorList>
    </citation>
    <scope>NUCLEOTIDE SEQUENCE</scope>
    <source>
        <strain evidence="13">Ploen Becks lab</strain>
    </source>
</reference>
<evidence type="ECO:0000256" key="5">
    <source>
        <dbReference type="ARBA" id="ARBA00022826"/>
    </source>
</evidence>
<keyword evidence="7 11" id="KW-1133">Transmembrane helix</keyword>
<dbReference type="Gene3D" id="1.10.287.70">
    <property type="match status" value="1"/>
</dbReference>
<evidence type="ECO:0000256" key="6">
    <source>
        <dbReference type="ARBA" id="ARBA00022958"/>
    </source>
</evidence>
<keyword evidence="9 11" id="KW-0472">Membrane</keyword>
<dbReference type="PANTHER" id="PTHR11537">
    <property type="entry name" value="VOLTAGE-GATED POTASSIUM CHANNEL"/>
    <property type="match status" value="1"/>
</dbReference>
<dbReference type="PANTHER" id="PTHR11537:SF254">
    <property type="entry name" value="POTASSIUM VOLTAGE-GATED CHANNEL PROTEIN SHAB"/>
    <property type="match status" value="1"/>
</dbReference>
<evidence type="ECO:0000256" key="10">
    <source>
        <dbReference type="ARBA" id="ARBA00023303"/>
    </source>
</evidence>
<evidence type="ECO:0000256" key="3">
    <source>
        <dbReference type="ARBA" id="ARBA00022538"/>
    </source>
</evidence>
<keyword evidence="5" id="KW-0631">Potassium channel</keyword>
<evidence type="ECO:0000259" key="12">
    <source>
        <dbReference type="Pfam" id="PF00520"/>
    </source>
</evidence>
<sequence>IPMSFWFAMTTMTTVGFGDRVPQTSPGYLIGSLCAICGVLVVAFTVPIAVNNFTFFYSYTQSRIKYHKINKL</sequence>
<dbReference type="Proteomes" id="UP000663879">
    <property type="component" value="Unassembled WGS sequence"/>
</dbReference>
<dbReference type="InterPro" id="IPR028325">
    <property type="entry name" value="VG_K_chnl"/>
</dbReference>
<keyword evidence="10" id="KW-0407">Ion channel</keyword>
<evidence type="ECO:0000313" key="14">
    <source>
        <dbReference type="Proteomes" id="UP000663879"/>
    </source>
</evidence>
<evidence type="ECO:0000256" key="9">
    <source>
        <dbReference type="ARBA" id="ARBA00023136"/>
    </source>
</evidence>
<evidence type="ECO:0000256" key="8">
    <source>
        <dbReference type="ARBA" id="ARBA00023065"/>
    </source>
</evidence>
<dbReference type="GO" id="GO:0001508">
    <property type="term" value="P:action potential"/>
    <property type="evidence" value="ECO:0007669"/>
    <property type="project" value="TreeGrafter"/>
</dbReference>
<keyword evidence="6" id="KW-0630">Potassium</keyword>
<name>A0A813WAC1_9BILA</name>
<dbReference type="Pfam" id="PF00520">
    <property type="entry name" value="Ion_trans"/>
    <property type="match status" value="1"/>
</dbReference>
<dbReference type="OrthoDB" id="10025005at2759"/>